<protein>
    <submittedName>
        <fullName evidence="2">Uncharacterized protein</fullName>
    </submittedName>
</protein>
<comment type="caution">
    <text evidence="2">The sequence shown here is derived from an EMBL/GenBank/DDBJ whole genome shotgun (WGS) entry which is preliminary data.</text>
</comment>
<feature type="compositionally biased region" description="Polar residues" evidence="1">
    <location>
        <begin position="311"/>
        <end position="323"/>
    </location>
</feature>
<evidence type="ECO:0000313" key="3">
    <source>
        <dbReference type="Proteomes" id="UP001153076"/>
    </source>
</evidence>
<evidence type="ECO:0000313" key="2">
    <source>
        <dbReference type="EMBL" id="KAJ8425980.1"/>
    </source>
</evidence>
<feature type="compositionally biased region" description="Basic and acidic residues" evidence="1">
    <location>
        <begin position="278"/>
        <end position="290"/>
    </location>
</feature>
<dbReference type="EMBL" id="JAKOGI010001368">
    <property type="protein sequence ID" value="KAJ8425980.1"/>
    <property type="molecule type" value="Genomic_DNA"/>
</dbReference>
<keyword evidence="3" id="KW-1185">Reference proteome</keyword>
<accession>A0A9Q1GST2</accession>
<dbReference type="AlphaFoldDB" id="A0A9Q1GST2"/>
<proteinExistence type="predicted"/>
<dbReference type="GO" id="GO:0003972">
    <property type="term" value="F:RNA ligase (ATP) activity"/>
    <property type="evidence" value="ECO:0007669"/>
    <property type="project" value="InterPro"/>
</dbReference>
<organism evidence="2 3">
    <name type="scientific">Carnegiea gigantea</name>
    <dbReference type="NCBI Taxonomy" id="171969"/>
    <lineage>
        <taxon>Eukaryota</taxon>
        <taxon>Viridiplantae</taxon>
        <taxon>Streptophyta</taxon>
        <taxon>Embryophyta</taxon>
        <taxon>Tracheophyta</taxon>
        <taxon>Spermatophyta</taxon>
        <taxon>Magnoliopsida</taxon>
        <taxon>eudicotyledons</taxon>
        <taxon>Gunneridae</taxon>
        <taxon>Pentapetalae</taxon>
        <taxon>Caryophyllales</taxon>
        <taxon>Cactineae</taxon>
        <taxon>Cactaceae</taxon>
        <taxon>Cactoideae</taxon>
        <taxon>Echinocereeae</taxon>
        <taxon>Carnegiea</taxon>
    </lineage>
</organism>
<dbReference type="GO" id="GO:0006388">
    <property type="term" value="P:tRNA splicing, via endonucleolytic cleavage and ligation"/>
    <property type="evidence" value="ECO:0007669"/>
    <property type="project" value="InterPro"/>
</dbReference>
<evidence type="ECO:0000256" key="1">
    <source>
        <dbReference type="SAM" id="MobiDB-lite"/>
    </source>
</evidence>
<dbReference type="PANTHER" id="PTHR35460:SF1">
    <property type="entry name" value="TRNA LIGASE 1"/>
    <property type="match status" value="1"/>
</dbReference>
<name>A0A9Q1GST2_9CARY</name>
<reference evidence="2" key="1">
    <citation type="submission" date="2022-04" db="EMBL/GenBank/DDBJ databases">
        <title>Carnegiea gigantea Genome sequencing and assembly v2.</title>
        <authorList>
            <person name="Copetti D."/>
            <person name="Sanderson M.J."/>
            <person name="Burquez A."/>
            <person name="Wojciechowski M.F."/>
        </authorList>
    </citation>
    <scope>NUCLEOTIDE SEQUENCE</scope>
    <source>
        <strain evidence="2">SGP5-SGP5p</strain>
        <tissue evidence="2">Aerial part</tissue>
    </source>
</reference>
<feature type="region of interest" description="Disordered" evidence="1">
    <location>
        <begin position="270"/>
        <end position="331"/>
    </location>
</feature>
<sequence length="331" mass="35485">MSASRRLSTLLTLSLPPTSSSSRSRTFFFNPHPPFLSPPCLHHHHHHHHHRALSLSSASASVAGSTMPCGRGRGVTNKEGRWQVKSTPAVSSSVAEGAKVDGVEGVTDGLRGLSVAEQSGQGHATGSPMQFEGALLQNQTVVPGQKAVWKPKSYGTLGGATAAPVEQVAAEQKASQVDACERSGAGASLDGLFRRKLLENFTVDNNTYSHAQIRATFYPKFENEKSDQEIRTRMIDMVSKGLATVEVTLKHSGSLFMYAGHQGGAYAKNSFGNIRVPHHPDPLPRFRHPDPSPTSTQTRRPPPPRPLGRHSSLSAEHLQTSTPAGPPGRSP</sequence>
<gene>
    <name evidence="2" type="ORF">Cgig2_009487</name>
</gene>
<dbReference type="Proteomes" id="UP001153076">
    <property type="component" value="Unassembled WGS sequence"/>
</dbReference>
<dbReference type="PANTHER" id="PTHR35460">
    <property type="entry name" value="TRNA LIGASE 1"/>
    <property type="match status" value="1"/>
</dbReference>
<dbReference type="InterPro" id="IPR038837">
    <property type="entry name" value="tRNA_ligase_1"/>
</dbReference>
<dbReference type="OrthoDB" id="1912039at2759"/>